<gene>
    <name evidence="3" type="ORF">HBR001_LOCUS9355</name>
</gene>
<feature type="transmembrane region" description="Helical" evidence="1">
    <location>
        <begin position="300"/>
        <end position="320"/>
    </location>
</feature>
<keyword evidence="1" id="KW-0472">Membrane</keyword>
<feature type="domain" description="CAAX prenyl protease 2/Lysostaphin resistance protein A-like" evidence="2">
    <location>
        <begin position="184"/>
        <end position="284"/>
    </location>
</feature>
<evidence type="ECO:0000313" key="4">
    <source>
        <dbReference type="Proteomes" id="UP001162031"/>
    </source>
</evidence>
<evidence type="ECO:0000256" key="1">
    <source>
        <dbReference type="SAM" id="Phobius"/>
    </source>
</evidence>
<dbReference type="PANTHER" id="PTHR36435">
    <property type="entry name" value="SLR1288 PROTEIN"/>
    <property type="match status" value="1"/>
</dbReference>
<reference evidence="3" key="1">
    <citation type="submission" date="2022-12" db="EMBL/GenBank/DDBJ databases">
        <authorList>
            <person name="Webb A."/>
        </authorList>
    </citation>
    <scope>NUCLEOTIDE SEQUENCE</scope>
    <source>
        <strain evidence="3">Hp1</strain>
    </source>
</reference>
<protein>
    <recommendedName>
        <fullName evidence="2">CAAX prenyl protease 2/Lysostaphin resistance protein A-like domain-containing protein</fullName>
    </recommendedName>
</protein>
<dbReference type="Proteomes" id="UP001162031">
    <property type="component" value="Unassembled WGS sequence"/>
</dbReference>
<dbReference type="PANTHER" id="PTHR36435:SF1">
    <property type="entry name" value="CAAX AMINO TERMINAL PROTEASE FAMILY PROTEIN"/>
    <property type="match status" value="1"/>
</dbReference>
<dbReference type="GO" id="GO:0004175">
    <property type="term" value="F:endopeptidase activity"/>
    <property type="evidence" value="ECO:0007669"/>
    <property type="project" value="UniProtKB-ARBA"/>
</dbReference>
<accession>A0AAV0V5T2</accession>
<feature type="transmembrane region" description="Helical" evidence="1">
    <location>
        <begin position="41"/>
        <end position="74"/>
    </location>
</feature>
<keyword evidence="1" id="KW-0812">Transmembrane</keyword>
<dbReference type="Pfam" id="PF02517">
    <property type="entry name" value="Rce1-like"/>
    <property type="match status" value="1"/>
</dbReference>
<feature type="transmembrane region" description="Helical" evidence="1">
    <location>
        <begin position="94"/>
        <end position="116"/>
    </location>
</feature>
<dbReference type="InterPro" id="IPR003675">
    <property type="entry name" value="Rce1/LyrA-like_dom"/>
</dbReference>
<keyword evidence="4" id="KW-1185">Reference proteome</keyword>
<organism evidence="3 4">
    <name type="scientific">Hyaloperonospora brassicae</name>
    <name type="common">Brassica downy mildew</name>
    <name type="synonym">Peronospora brassicae</name>
    <dbReference type="NCBI Taxonomy" id="162125"/>
    <lineage>
        <taxon>Eukaryota</taxon>
        <taxon>Sar</taxon>
        <taxon>Stramenopiles</taxon>
        <taxon>Oomycota</taxon>
        <taxon>Peronosporomycetes</taxon>
        <taxon>Peronosporales</taxon>
        <taxon>Peronosporaceae</taxon>
        <taxon>Hyaloperonospora</taxon>
    </lineage>
</organism>
<proteinExistence type="predicted"/>
<comment type="caution">
    <text evidence="3">The sequence shown here is derived from an EMBL/GenBank/DDBJ whole genome shotgun (WGS) entry which is preliminary data.</text>
</comment>
<dbReference type="EMBL" id="CANTFL010001486">
    <property type="protein sequence ID" value="CAI5743200.1"/>
    <property type="molecule type" value="Genomic_DNA"/>
</dbReference>
<keyword evidence="1" id="KW-1133">Transmembrane helix</keyword>
<sequence>MNAVVDWRWLYAKTNGVLTLQALDSDGVVPKQTLTPTDLPVVIRCIVLVSELTVVTGGAFMLLLTSSVIGVVVRSLLHVSLAATTKDVLLENTFIQQICETVAYAWGLGAFMSCFVRRSKRDLARRLTGFGWGGYRTCCVSLTLHFVTTVVLVLLQQQTTSPALVSWTNVTTALYRPDGSFAATAIIQKLLLAPMKEELFFRGAVVLVTINRLQSAKWSAVISAALFAAVHLANARHVGAQYSASYVAFQVLWASLVGLFLALELAVSGSVVVCFVLHVINNTFALTMSTTDDVILTQPLVAFSVIAALVIYFVAIANQLRRLRSVELQKQL</sequence>
<dbReference type="AlphaFoldDB" id="A0AAV0V5T2"/>
<name>A0AAV0V5T2_HYABA</name>
<feature type="transmembrane region" description="Helical" evidence="1">
    <location>
        <begin position="247"/>
        <end position="280"/>
    </location>
</feature>
<dbReference type="GO" id="GO:0080120">
    <property type="term" value="P:CAAX-box protein maturation"/>
    <property type="evidence" value="ECO:0007669"/>
    <property type="project" value="UniProtKB-ARBA"/>
</dbReference>
<evidence type="ECO:0000259" key="2">
    <source>
        <dbReference type="Pfam" id="PF02517"/>
    </source>
</evidence>
<dbReference type="InterPro" id="IPR052710">
    <property type="entry name" value="CAAX_protease"/>
</dbReference>
<evidence type="ECO:0000313" key="3">
    <source>
        <dbReference type="EMBL" id="CAI5743200.1"/>
    </source>
</evidence>